<name>A0A137SPN0_9BACT</name>
<evidence type="ECO:0000313" key="3">
    <source>
        <dbReference type="Proteomes" id="UP000070093"/>
    </source>
</evidence>
<dbReference type="STRING" id="28125.HMPREF3202_02468"/>
<dbReference type="PATRIC" id="fig|28125.4.peg.2461"/>
<protein>
    <submittedName>
        <fullName evidence="2">Uncharacterized protein</fullName>
    </submittedName>
</protein>
<feature type="transmembrane region" description="Helical" evidence="1">
    <location>
        <begin position="6"/>
        <end position="24"/>
    </location>
</feature>
<keyword evidence="1" id="KW-1133">Transmembrane helix</keyword>
<gene>
    <name evidence="2" type="ORF">HMPREF3202_02468</name>
</gene>
<organism evidence="2 3">
    <name type="scientific">Prevotella bivia</name>
    <dbReference type="NCBI Taxonomy" id="28125"/>
    <lineage>
        <taxon>Bacteria</taxon>
        <taxon>Pseudomonadati</taxon>
        <taxon>Bacteroidota</taxon>
        <taxon>Bacteroidia</taxon>
        <taxon>Bacteroidales</taxon>
        <taxon>Prevotellaceae</taxon>
        <taxon>Prevotella</taxon>
    </lineage>
</organism>
<reference evidence="2 3" key="1">
    <citation type="submission" date="2016-02" db="EMBL/GenBank/DDBJ databases">
        <authorList>
            <person name="Wen L."/>
            <person name="He K."/>
            <person name="Yang H."/>
        </authorList>
    </citation>
    <scope>NUCLEOTIDE SEQUENCE [LARGE SCALE GENOMIC DNA]</scope>
    <source>
        <strain evidence="2 3">GED7880</strain>
    </source>
</reference>
<dbReference type="AlphaFoldDB" id="A0A137SPN0"/>
<proteinExistence type="predicted"/>
<accession>A0A137SPN0</accession>
<dbReference type="Proteomes" id="UP000070093">
    <property type="component" value="Unassembled WGS sequence"/>
</dbReference>
<keyword evidence="1" id="KW-0812">Transmembrane</keyword>
<dbReference type="EMBL" id="LTAG01000140">
    <property type="protein sequence ID" value="KXO14418.1"/>
    <property type="molecule type" value="Genomic_DNA"/>
</dbReference>
<evidence type="ECO:0000313" key="2">
    <source>
        <dbReference type="EMBL" id="KXO14418.1"/>
    </source>
</evidence>
<sequence length="43" mass="5282">MLSNLLFYILFFFYLNAAKLLKIYKKHKLLVQKSLNSWLFQKD</sequence>
<comment type="caution">
    <text evidence="2">The sequence shown here is derived from an EMBL/GenBank/DDBJ whole genome shotgun (WGS) entry which is preliminary data.</text>
</comment>
<keyword evidence="1" id="KW-0472">Membrane</keyword>
<evidence type="ECO:0000256" key="1">
    <source>
        <dbReference type="SAM" id="Phobius"/>
    </source>
</evidence>